<dbReference type="EMBL" id="CP149782">
    <property type="protein sequence ID" value="WYF43209.1"/>
    <property type="molecule type" value="Genomic_DNA"/>
</dbReference>
<feature type="domain" description="DUF2726" evidence="1">
    <location>
        <begin position="43"/>
        <end position="162"/>
    </location>
</feature>
<reference evidence="2" key="1">
    <citation type="submission" date="2024-03" db="EMBL/GenBank/DDBJ databases">
        <title>Deinococcus weizhi sp. nov., isolated from human skin.</title>
        <authorList>
            <person name="Wei Z."/>
            <person name="Tian F."/>
            <person name="Yang C."/>
            <person name="Xin L.T."/>
            <person name="Wen Z.J."/>
            <person name="Lan K.C."/>
            <person name="Yu L."/>
            <person name="Zhe W."/>
            <person name="Dan F.D."/>
            <person name="Jun W."/>
            <person name="Rui Z."/>
            <person name="Yong X.J."/>
            <person name="Ting Y."/>
            <person name="Wei X."/>
            <person name="Xu Z.G."/>
            <person name="Xin Z."/>
            <person name="Dong F.G."/>
            <person name="Ni X.M."/>
            <person name="Zheng M.G."/>
            <person name="Chun Y."/>
            <person name="Qian W.X."/>
        </authorList>
    </citation>
    <scope>NUCLEOTIDE SEQUENCE</scope>
    <source>
        <strain evidence="2">VB142</strain>
    </source>
</reference>
<dbReference type="RefSeq" id="WP_339093672.1">
    <property type="nucleotide sequence ID" value="NZ_CP149782.1"/>
</dbReference>
<dbReference type="InterPro" id="IPR024402">
    <property type="entry name" value="DUF2726"/>
</dbReference>
<gene>
    <name evidence="2" type="ORF">WDJ50_07090</name>
</gene>
<name>A0AAU6PY93_9DEIO</name>
<dbReference type="AlphaFoldDB" id="A0AAU6PY93"/>
<sequence length="171" mass="19451">MPLGCLAALFGIREAQPPSPVPAPPPPTSRQRVPDALPLKAKRYFFSPDENAFFRALEDALHGTPYRAFPNVRLNDLFTITDPSQRGAVLGRLRDKHTDFLIVDAGDHFRPVLAIELDGTSHQRDEQKYRDSVKDVIFRSGELRLLRLPSRRYRVDELRGVLEREGLRGPR</sequence>
<evidence type="ECO:0000259" key="1">
    <source>
        <dbReference type="Pfam" id="PF10881"/>
    </source>
</evidence>
<organism evidence="2">
    <name type="scientific">Deinococcus sp. VB142</name>
    <dbReference type="NCBI Taxonomy" id="3112952"/>
    <lineage>
        <taxon>Bacteria</taxon>
        <taxon>Thermotogati</taxon>
        <taxon>Deinococcota</taxon>
        <taxon>Deinococci</taxon>
        <taxon>Deinococcales</taxon>
        <taxon>Deinococcaceae</taxon>
        <taxon>Deinococcus</taxon>
    </lineage>
</organism>
<protein>
    <submittedName>
        <fullName evidence="2">DUF2726 domain-containing protein</fullName>
    </submittedName>
</protein>
<accession>A0AAU6PY93</accession>
<proteinExistence type="predicted"/>
<dbReference type="Pfam" id="PF10881">
    <property type="entry name" value="DUF2726"/>
    <property type="match status" value="1"/>
</dbReference>
<evidence type="ECO:0000313" key="2">
    <source>
        <dbReference type="EMBL" id="WYF43209.1"/>
    </source>
</evidence>